<dbReference type="EMBL" id="JAYMFF010000002">
    <property type="protein sequence ID" value="MEC4174991.1"/>
    <property type="molecule type" value="Genomic_DNA"/>
</dbReference>
<keyword evidence="1" id="KW-0808">Transferase</keyword>
<dbReference type="Pfam" id="PF08843">
    <property type="entry name" value="AbiEii"/>
    <property type="match status" value="1"/>
</dbReference>
<evidence type="ECO:0000313" key="1">
    <source>
        <dbReference type="EMBL" id="MEC4174991.1"/>
    </source>
</evidence>
<organism evidence="1 2">
    <name type="scientific">Adlercreutzia wanghongyangiae</name>
    <dbReference type="NCBI Taxonomy" id="3111451"/>
    <lineage>
        <taxon>Bacteria</taxon>
        <taxon>Bacillati</taxon>
        <taxon>Actinomycetota</taxon>
        <taxon>Coriobacteriia</taxon>
        <taxon>Eggerthellales</taxon>
        <taxon>Eggerthellaceae</taxon>
        <taxon>Adlercreutzia</taxon>
    </lineage>
</organism>
<dbReference type="RefSeq" id="WP_338208496.1">
    <property type="nucleotide sequence ID" value="NZ_JAYMFF010000002.1"/>
</dbReference>
<dbReference type="GO" id="GO:0016740">
    <property type="term" value="F:transferase activity"/>
    <property type="evidence" value="ECO:0007669"/>
    <property type="project" value="UniProtKB-KW"/>
</dbReference>
<proteinExistence type="predicted"/>
<evidence type="ECO:0000313" key="2">
    <source>
        <dbReference type="Proteomes" id="UP001349994"/>
    </source>
</evidence>
<keyword evidence="2" id="KW-1185">Reference proteome</keyword>
<accession>A0ABU6IEY5</accession>
<dbReference type="InterPro" id="IPR014942">
    <property type="entry name" value="AbiEii"/>
</dbReference>
<comment type="caution">
    <text evidence="1">The sequence shown here is derived from an EMBL/GenBank/DDBJ whole genome shotgun (WGS) entry which is preliminary data.</text>
</comment>
<sequence length="272" mass="30064">MSMPNSRRNLDIAIERLAKDSDEAVRIKRTMANAIVGQLLPDGAVKGGSSLKLRFGDGATRFSRDLDTARASDIDDYVSRLEDALASGWNGFTGKLVPGKPAKPKGVPAQYIMQPFEVKLSYNGKSWITVPLEVGHNEIGDADDPDMLAPEDVSQMFVALGFPPLNPMPFMKLAHQVVQKLHVLTEEGSDRVHDLVDLQIIMREDAPDVADIKPLCIRLFAYRGMQEWPPRIVDHPDWEMGYAAAAEGLDVLDLEHAIAWGNDLIDRIDSHA</sequence>
<protein>
    <submittedName>
        <fullName evidence="1">Nucleotidyl transferase AbiEii/AbiGii toxin family protein</fullName>
    </submittedName>
</protein>
<dbReference type="Proteomes" id="UP001349994">
    <property type="component" value="Unassembled WGS sequence"/>
</dbReference>
<gene>
    <name evidence="1" type="ORF">VIN30_00820</name>
</gene>
<name>A0ABU6IEY5_9ACTN</name>
<reference evidence="1 2" key="1">
    <citation type="submission" date="2024-01" db="EMBL/GenBank/DDBJ databases">
        <title>novel species in genus Adlercreutzia.</title>
        <authorList>
            <person name="Liu X."/>
        </authorList>
    </citation>
    <scope>NUCLEOTIDE SEQUENCE [LARGE SCALE GENOMIC DNA]</scope>
    <source>
        <strain evidence="1 2">R7</strain>
    </source>
</reference>